<reference evidence="3" key="1">
    <citation type="journal article" date="2015" name="BMC Genomics">
        <title>Draft genome of a commonly misdiagnosed multidrug resistant pathogen Candida auris.</title>
        <authorList>
            <person name="Chatterjee S."/>
            <person name="Alampalli S.V."/>
            <person name="Nageshan R.K."/>
            <person name="Chettiar S.T."/>
            <person name="Joshi S."/>
            <person name="Tatu U.S."/>
        </authorList>
    </citation>
    <scope>NUCLEOTIDE SEQUENCE [LARGE SCALE GENOMIC DNA]</scope>
    <source>
        <strain evidence="3">6684</strain>
    </source>
</reference>
<dbReference type="VEuPathDB" id="FungiDB:QG37_01237"/>
<dbReference type="EMBL" id="LGST01000008">
    <property type="protein sequence ID" value="KNE01890.1"/>
    <property type="molecule type" value="Genomic_DNA"/>
</dbReference>
<comment type="caution">
    <text evidence="2">The sequence shown here is derived from an EMBL/GenBank/DDBJ whole genome shotgun (WGS) entry which is preliminary data.</text>
</comment>
<name>A0A0L0P6M1_CANAR</name>
<dbReference type="Proteomes" id="UP000037122">
    <property type="component" value="Unassembled WGS sequence"/>
</dbReference>
<feature type="region of interest" description="Disordered" evidence="1">
    <location>
        <begin position="1"/>
        <end position="38"/>
    </location>
</feature>
<evidence type="ECO:0000313" key="2">
    <source>
        <dbReference type="EMBL" id="KNE01890.1"/>
    </source>
</evidence>
<proteinExistence type="predicted"/>
<organism evidence="2 3">
    <name type="scientific">Candidozyma auris</name>
    <name type="common">Yeast</name>
    <name type="synonym">Candida auris</name>
    <dbReference type="NCBI Taxonomy" id="498019"/>
    <lineage>
        <taxon>Eukaryota</taxon>
        <taxon>Fungi</taxon>
        <taxon>Dikarya</taxon>
        <taxon>Ascomycota</taxon>
        <taxon>Saccharomycotina</taxon>
        <taxon>Pichiomycetes</taxon>
        <taxon>Metschnikowiaceae</taxon>
        <taxon>Candidozyma</taxon>
    </lineage>
</organism>
<evidence type="ECO:0000313" key="3">
    <source>
        <dbReference type="Proteomes" id="UP000037122"/>
    </source>
</evidence>
<accession>A0A0L0P6M1</accession>
<dbReference type="AlphaFoldDB" id="A0A0L0P6M1"/>
<gene>
    <name evidence="2" type="ORF">QG37_01237</name>
</gene>
<sequence length="38" mass="4618">MLINSQLLAPLQEEKRKKKNKKKKKNSRRFQFTMNLAQ</sequence>
<protein>
    <submittedName>
        <fullName evidence="2">Uncharacterized protein</fullName>
    </submittedName>
</protein>
<feature type="compositionally biased region" description="Basic residues" evidence="1">
    <location>
        <begin position="16"/>
        <end position="28"/>
    </location>
</feature>
<evidence type="ECO:0000256" key="1">
    <source>
        <dbReference type="SAM" id="MobiDB-lite"/>
    </source>
</evidence>